<evidence type="ECO:0000256" key="2">
    <source>
        <dbReference type="ARBA" id="ARBA00023163"/>
    </source>
</evidence>
<reference evidence="7" key="1">
    <citation type="journal article" date="2019" name="Int. J. Syst. Evol. Microbiol.">
        <title>The Global Catalogue of Microorganisms (GCM) 10K type strain sequencing project: providing services to taxonomists for standard genome sequencing and annotation.</title>
        <authorList>
            <consortium name="The Broad Institute Genomics Platform"/>
            <consortium name="The Broad Institute Genome Sequencing Center for Infectious Disease"/>
            <person name="Wu L."/>
            <person name="Ma J."/>
        </authorList>
    </citation>
    <scope>NUCLEOTIDE SEQUENCE [LARGE SCALE GENOMIC DNA]</scope>
    <source>
        <strain evidence="7">JCM 9371</strain>
    </source>
</reference>
<feature type="compositionally biased region" description="Gly residues" evidence="3">
    <location>
        <begin position="67"/>
        <end position="77"/>
    </location>
</feature>
<organism evidence="6 7">
    <name type="scientific">Actinomadura fibrosa</name>
    <dbReference type="NCBI Taxonomy" id="111802"/>
    <lineage>
        <taxon>Bacteria</taxon>
        <taxon>Bacillati</taxon>
        <taxon>Actinomycetota</taxon>
        <taxon>Actinomycetes</taxon>
        <taxon>Streptosporangiales</taxon>
        <taxon>Thermomonosporaceae</taxon>
        <taxon>Actinomadura</taxon>
    </lineage>
</organism>
<dbReference type="Proteomes" id="UP001597063">
    <property type="component" value="Unassembled WGS sequence"/>
</dbReference>
<keyword evidence="4" id="KW-0472">Membrane</keyword>
<sequence length="307" mass="30853">MSSQVEHTDVGAYALGLLEDEDRRAFEAHLAGCESCTAELAQMAGMADALVGVGPFLESADDLSGGPDRGSGDGSGGVPPVPRAPAPRAPGGASGLAAPGLGAPGEPDADGPVADVSPLSPPDPGAEDPSAPPAPVIDMLRRKREAERRFRRGTYIIGTAAAAVLLATGVTIGSAVSGGEKTAPEDPHAAHGPAQALVIWGERHQASNPATGASGVVGLESKAWGTHVGLELRGVKGPLRCHLEAVSRTGERSVVTGWQVPAKGYGVPGSPAPLITHGGTALTRADISRFEVRIDGGQGGTLLTIPL</sequence>
<dbReference type="Gene3D" id="1.10.10.1320">
    <property type="entry name" value="Anti-sigma factor, zinc-finger domain"/>
    <property type="match status" value="1"/>
</dbReference>
<evidence type="ECO:0000256" key="1">
    <source>
        <dbReference type="ARBA" id="ARBA00023015"/>
    </source>
</evidence>
<keyword evidence="7" id="KW-1185">Reference proteome</keyword>
<feature type="compositionally biased region" description="Pro residues" evidence="3">
    <location>
        <begin position="119"/>
        <end position="135"/>
    </location>
</feature>
<evidence type="ECO:0000256" key="3">
    <source>
        <dbReference type="SAM" id="MobiDB-lite"/>
    </source>
</evidence>
<evidence type="ECO:0000313" key="7">
    <source>
        <dbReference type="Proteomes" id="UP001597063"/>
    </source>
</evidence>
<dbReference type="Pfam" id="PF13490">
    <property type="entry name" value="zf-HC2"/>
    <property type="match status" value="1"/>
</dbReference>
<dbReference type="RefSeq" id="WP_131757736.1">
    <property type="nucleotide sequence ID" value="NZ_CAACUY010000037.1"/>
</dbReference>
<feature type="compositionally biased region" description="Low complexity" evidence="3">
    <location>
        <begin position="89"/>
        <end position="114"/>
    </location>
</feature>
<keyword evidence="2" id="KW-0804">Transcription</keyword>
<name>A0ABW2X9S7_9ACTN</name>
<dbReference type="InterPro" id="IPR027383">
    <property type="entry name" value="Znf_put"/>
</dbReference>
<accession>A0ABW2X9S7</accession>
<feature type="compositionally biased region" description="Pro residues" evidence="3">
    <location>
        <begin position="79"/>
        <end position="88"/>
    </location>
</feature>
<keyword evidence="1" id="KW-0805">Transcription regulation</keyword>
<keyword evidence="4" id="KW-0812">Transmembrane</keyword>
<protein>
    <submittedName>
        <fullName evidence="6">Anti-sigma factor family protein</fullName>
    </submittedName>
</protein>
<proteinExistence type="predicted"/>
<dbReference type="InterPro" id="IPR041916">
    <property type="entry name" value="Anti_sigma_zinc_sf"/>
</dbReference>
<keyword evidence="4" id="KW-1133">Transmembrane helix</keyword>
<feature type="domain" description="Putative zinc-finger" evidence="5">
    <location>
        <begin position="10"/>
        <end position="36"/>
    </location>
</feature>
<feature type="region of interest" description="Disordered" evidence="3">
    <location>
        <begin position="60"/>
        <end position="138"/>
    </location>
</feature>
<evidence type="ECO:0000313" key="6">
    <source>
        <dbReference type="EMBL" id="MFD0683039.1"/>
    </source>
</evidence>
<dbReference type="EMBL" id="JBHTGP010000001">
    <property type="protein sequence ID" value="MFD0683039.1"/>
    <property type="molecule type" value="Genomic_DNA"/>
</dbReference>
<feature type="transmembrane region" description="Helical" evidence="4">
    <location>
        <begin position="153"/>
        <end position="176"/>
    </location>
</feature>
<evidence type="ECO:0000259" key="5">
    <source>
        <dbReference type="Pfam" id="PF13490"/>
    </source>
</evidence>
<gene>
    <name evidence="6" type="ORF">ACFQZM_00895</name>
</gene>
<comment type="caution">
    <text evidence="6">The sequence shown here is derived from an EMBL/GenBank/DDBJ whole genome shotgun (WGS) entry which is preliminary data.</text>
</comment>
<evidence type="ECO:0000256" key="4">
    <source>
        <dbReference type="SAM" id="Phobius"/>
    </source>
</evidence>